<evidence type="ECO:0000256" key="8">
    <source>
        <dbReference type="SAM" id="SignalP"/>
    </source>
</evidence>
<dbReference type="InterPro" id="IPR017853">
    <property type="entry name" value="GH"/>
</dbReference>
<evidence type="ECO:0000256" key="6">
    <source>
        <dbReference type="ARBA" id="ARBA00023295"/>
    </source>
</evidence>
<keyword evidence="7" id="KW-1015">Disulfide bond</keyword>
<dbReference type="SUPFAM" id="SSF51011">
    <property type="entry name" value="Glycosyl hydrolase domain"/>
    <property type="match status" value="1"/>
</dbReference>
<dbReference type="CDD" id="cd04081">
    <property type="entry name" value="CBM35_galactosidase-like"/>
    <property type="match status" value="1"/>
</dbReference>
<dbReference type="Gene3D" id="2.60.40.1180">
    <property type="entry name" value="Golgi alpha-mannosidase II"/>
    <property type="match status" value="1"/>
</dbReference>
<organism evidence="10 11">
    <name type="scientific">Bimuria novae-zelandiae CBS 107.79</name>
    <dbReference type="NCBI Taxonomy" id="1447943"/>
    <lineage>
        <taxon>Eukaryota</taxon>
        <taxon>Fungi</taxon>
        <taxon>Dikarya</taxon>
        <taxon>Ascomycota</taxon>
        <taxon>Pezizomycotina</taxon>
        <taxon>Dothideomycetes</taxon>
        <taxon>Pleosporomycetidae</taxon>
        <taxon>Pleosporales</taxon>
        <taxon>Massarineae</taxon>
        <taxon>Didymosphaeriaceae</taxon>
        <taxon>Bimuria</taxon>
    </lineage>
</organism>
<evidence type="ECO:0000313" key="10">
    <source>
        <dbReference type="EMBL" id="KAF1966476.1"/>
    </source>
</evidence>
<dbReference type="Pfam" id="PF17801">
    <property type="entry name" value="Melibiase_C"/>
    <property type="match status" value="1"/>
</dbReference>
<dbReference type="Gene3D" id="2.60.120.260">
    <property type="entry name" value="Galactose-binding domain-like"/>
    <property type="match status" value="1"/>
</dbReference>
<dbReference type="InterPro" id="IPR002241">
    <property type="entry name" value="Glyco_hydro_27"/>
</dbReference>
<dbReference type="FunFam" id="3.20.20.70:FF:000197">
    <property type="entry name" value="Alpha-galactosidase"/>
    <property type="match status" value="1"/>
</dbReference>
<dbReference type="EMBL" id="ML976745">
    <property type="protein sequence ID" value="KAF1966476.1"/>
    <property type="molecule type" value="Genomic_DNA"/>
</dbReference>
<reference evidence="10" key="1">
    <citation type="journal article" date="2020" name="Stud. Mycol.">
        <title>101 Dothideomycetes genomes: a test case for predicting lifestyles and emergence of pathogens.</title>
        <authorList>
            <person name="Haridas S."/>
            <person name="Albert R."/>
            <person name="Binder M."/>
            <person name="Bloem J."/>
            <person name="Labutti K."/>
            <person name="Salamov A."/>
            <person name="Andreopoulos B."/>
            <person name="Baker S."/>
            <person name="Barry K."/>
            <person name="Bills G."/>
            <person name="Bluhm B."/>
            <person name="Cannon C."/>
            <person name="Castanera R."/>
            <person name="Culley D."/>
            <person name="Daum C."/>
            <person name="Ezra D."/>
            <person name="Gonzalez J."/>
            <person name="Henrissat B."/>
            <person name="Kuo A."/>
            <person name="Liang C."/>
            <person name="Lipzen A."/>
            <person name="Lutzoni F."/>
            <person name="Magnuson J."/>
            <person name="Mondo S."/>
            <person name="Nolan M."/>
            <person name="Ohm R."/>
            <person name="Pangilinan J."/>
            <person name="Park H.-J."/>
            <person name="Ramirez L."/>
            <person name="Alfaro M."/>
            <person name="Sun H."/>
            <person name="Tritt A."/>
            <person name="Yoshinaga Y."/>
            <person name="Zwiers L.-H."/>
            <person name="Turgeon B."/>
            <person name="Goodwin S."/>
            <person name="Spatafora J."/>
            <person name="Crous P."/>
            <person name="Grigoriev I."/>
        </authorList>
    </citation>
    <scope>NUCLEOTIDE SEQUENCE</scope>
    <source>
        <strain evidence="10">CBS 107.79</strain>
    </source>
</reference>
<dbReference type="InterPro" id="IPR041233">
    <property type="entry name" value="Melibiase_C"/>
</dbReference>
<comment type="catalytic activity">
    <reaction evidence="1 7">
        <text>Hydrolysis of terminal, non-reducing alpha-D-galactose residues in alpha-D-galactosides, including galactose oligosaccharides, galactomannans and galactolipids.</text>
        <dbReference type="EC" id="3.2.1.22"/>
    </reaction>
</comment>
<dbReference type="Gene3D" id="3.20.20.70">
    <property type="entry name" value="Aldolase class I"/>
    <property type="match status" value="1"/>
</dbReference>
<gene>
    <name evidence="10" type="ORF">BU23DRAFT_603504</name>
</gene>
<dbReference type="CDD" id="cd14792">
    <property type="entry name" value="GH27"/>
    <property type="match status" value="1"/>
</dbReference>
<dbReference type="EC" id="3.2.1.22" evidence="3 7"/>
<dbReference type="SUPFAM" id="SSF51445">
    <property type="entry name" value="(Trans)glycosidases"/>
    <property type="match status" value="1"/>
</dbReference>
<evidence type="ECO:0000256" key="4">
    <source>
        <dbReference type="ARBA" id="ARBA00022729"/>
    </source>
</evidence>
<dbReference type="Proteomes" id="UP000800036">
    <property type="component" value="Unassembled WGS sequence"/>
</dbReference>
<keyword evidence="4 8" id="KW-0732">Signal</keyword>
<dbReference type="PANTHER" id="PTHR11452">
    <property type="entry name" value="ALPHA-GALACTOSIDASE/ALPHA-N-ACETYLGALACTOSAMINIDASE"/>
    <property type="match status" value="1"/>
</dbReference>
<sequence>MRSQSLFLIGCLTLTATAKNVKSPTPPMGWNTYNAYNCNPSEDRVKLNAQGLIDLGLNKLGYNIVTPDCGWNARSRDSSHRLQWNTTLFPSGGKALGEYLHGLGLKFGLYSGAGYLQCGSTDIPGSLGYEDIDAESFNSWGGDTLKYDNCYATSNTTMVDSDSAEAKSPTRFQKMATSLEGVDRSFQYFLCQWGIGENVGDWASKIGNTWRMSNDIYNAWRSIWRITNQVVPYWRDTRPGAFPDMDMLLVGLNVLSAEEERFHFGMWAINKSPLMLGGILDNHLSATSLAIMSNKEVIAIDQDSLGRQAQLVRRYTVEEWDIWLGELSGSRKVLGLANWRNESQSVSFDLPSLGISSAIARDVWAAKDVGSVAGTQNVKLAAHELKLWVLSNITTASAPASTYYSAASAKLAGGASLTQCSTDDCLPTGEKIGNIGSGASVTFQSVTAKNTANKTLLGVDFINYDYAFTTAWAWGSNTRNMTIAINGGSPKRWAFPLSGGDWYETGRLFVEVDGFKAGSSNRVVFGNAGTGWAPDLVGFEILE</sequence>
<name>A0A6A5UU81_9PLEO</name>
<dbReference type="InterPro" id="IPR013780">
    <property type="entry name" value="Glyco_hydro_b"/>
</dbReference>
<accession>A0A6A5UU81</accession>
<keyword evidence="11" id="KW-1185">Reference proteome</keyword>
<evidence type="ECO:0000256" key="5">
    <source>
        <dbReference type="ARBA" id="ARBA00022801"/>
    </source>
</evidence>
<proteinExistence type="inferred from homology"/>
<evidence type="ECO:0000259" key="9">
    <source>
        <dbReference type="Pfam" id="PF17801"/>
    </source>
</evidence>
<evidence type="ECO:0000256" key="2">
    <source>
        <dbReference type="ARBA" id="ARBA00009743"/>
    </source>
</evidence>
<dbReference type="Pfam" id="PF16499">
    <property type="entry name" value="Melibiase_2"/>
    <property type="match status" value="1"/>
</dbReference>
<evidence type="ECO:0000256" key="7">
    <source>
        <dbReference type="RuleBase" id="RU361168"/>
    </source>
</evidence>
<protein>
    <recommendedName>
        <fullName evidence="3 7">Alpha-galactosidase</fullName>
        <ecNumber evidence="3 7">3.2.1.22</ecNumber>
    </recommendedName>
    <alternativeName>
        <fullName evidence="7">Melibiase</fullName>
    </alternativeName>
</protein>
<dbReference type="PRINTS" id="PR00740">
    <property type="entry name" value="GLHYDRLASE27"/>
</dbReference>
<dbReference type="PANTHER" id="PTHR11452:SF75">
    <property type="entry name" value="ALPHA-GALACTOSIDASE MEL1"/>
    <property type="match status" value="1"/>
</dbReference>
<dbReference type="AlphaFoldDB" id="A0A6A5UU81"/>
<evidence type="ECO:0000313" key="11">
    <source>
        <dbReference type="Proteomes" id="UP000800036"/>
    </source>
</evidence>
<keyword evidence="5 7" id="KW-0378">Hydrolase</keyword>
<evidence type="ECO:0000256" key="1">
    <source>
        <dbReference type="ARBA" id="ARBA00001255"/>
    </source>
</evidence>
<dbReference type="GO" id="GO:0005975">
    <property type="term" value="P:carbohydrate metabolic process"/>
    <property type="evidence" value="ECO:0007669"/>
    <property type="project" value="InterPro"/>
</dbReference>
<feature type="signal peptide" evidence="8">
    <location>
        <begin position="1"/>
        <end position="18"/>
    </location>
</feature>
<feature type="domain" description="Alpha galactosidase C-terminal" evidence="9">
    <location>
        <begin position="319"/>
        <end position="390"/>
    </location>
</feature>
<comment type="similarity">
    <text evidence="2 7">Belongs to the glycosyl hydrolase 27 family.</text>
</comment>
<dbReference type="GO" id="GO:0004557">
    <property type="term" value="F:alpha-galactosidase activity"/>
    <property type="evidence" value="ECO:0007669"/>
    <property type="project" value="UniProtKB-EC"/>
</dbReference>
<dbReference type="OrthoDB" id="5795902at2759"/>
<dbReference type="InterPro" id="IPR013785">
    <property type="entry name" value="Aldolase_TIM"/>
</dbReference>
<keyword evidence="6 7" id="KW-0326">Glycosidase</keyword>
<evidence type="ECO:0000256" key="3">
    <source>
        <dbReference type="ARBA" id="ARBA00012755"/>
    </source>
</evidence>
<feature type="chain" id="PRO_5025540010" description="Alpha-galactosidase" evidence="8">
    <location>
        <begin position="19"/>
        <end position="543"/>
    </location>
</feature>